<dbReference type="eggNOG" id="ENOG502RPZU">
    <property type="taxonomic scope" value="Eukaryota"/>
</dbReference>
<dbReference type="EMBL" id="GL996503">
    <property type="protein sequence ID" value="EGW31522.1"/>
    <property type="molecule type" value="Genomic_DNA"/>
</dbReference>
<keyword evidence="3" id="KW-1185">Reference proteome</keyword>
<dbReference type="Pfam" id="PF10333">
    <property type="entry name" value="Pga1"/>
    <property type="match status" value="1"/>
</dbReference>
<dbReference type="GeneID" id="18870303"/>
<dbReference type="OMA" id="LCWPATT"/>
<gene>
    <name evidence="2" type="ORF">SPAPADRAFT_140582</name>
</gene>
<dbReference type="KEGG" id="spaa:SPAPADRAFT_140582"/>
<dbReference type="InterPro" id="IPR019433">
    <property type="entry name" value="GPI_ManTrfase_II_coact_Pga1"/>
</dbReference>
<evidence type="ECO:0008006" key="4">
    <source>
        <dbReference type="Google" id="ProtNLM"/>
    </source>
</evidence>
<reference evidence="2 3" key="1">
    <citation type="journal article" date="2011" name="Proc. Natl. Acad. Sci. U.S.A.">
        <title>Comparative genomics of xylose-fermenting fungi for enhanced biofuel production.</title>
        <authorList>
            <person name="Wohlbach D.J."/>
            <person name="Kuo A."/>
            <person name="Sato T.K."/>
            <person name="Potts K.M."/>
            <person name="Salamov A.A."/>
            <person name="LaButti K.M."/>
            <person name="Sun H."/>
            <person name="Clum A."/>
            <person name="Pangilinan J.L."/>
            <person name="Lindquist E.A."/>
            <person name="Lucas S."/>
            <person name="Lapidus A."/>
            <person name="Jin M."/>
            <person name="Gunawan C."/>
            <person name="Balan V."/>
            <person name="Dale B.E."/>
            <person name="Jeffries T.W."/>
            <person name="Zinkel R."/>
            <person name="Barry K.W."/>
            <person name="Grigoriev I.V."/>
            <person name="Gasch A.P."/>
        </authorList>
    </citation>
    <scope>NUCLEOTIDE SEQUENCE [LARGE SCALE GENOMIC DNA]</scope>
    <source>
        <strain evidence="3">NRRL Y-27907 / 11-Y1</strain>
    </source>
</reference>
<dbReference type="STRING" id="619300.G3AQH5"/>
<evidence type="ECO:0000313" key="2">
    <source>
        <dbReference type="EMBL" id="EGW31522.1"/>
    </source>
</evidence>
<dbReference type="Proteomes" id="UP000000709">
    <property type="component" value="Unassembled WGS sequence"/>
</dbReference>
<protein>
    <recommendedName>
        <fullName evidence="4">Phosphatidylinositol-glycan biosynthesis class X protein</fullName>
    </recommendedName>
</protein>
<sequence length="227" mass="27011">MIIQLGYVLFMAVLCLANTETYLIRTPYYFDIVSHPRAIENRFNFHREIVEINQTHSLIEDYPIQTIDTFNVVDISNVLNLDYNSKVKPKKTLLVRINNYGDSLFQPDDLLNIKLCWPATTPYDFWISHTYLHSNELLSTENDNFDLYLKIDYQFIGETYDPEKYLHDNDNLQFQLYINKLPNNWLPIPLELYTYLLYLIDLVILTVWHVLPYTPQVITFGLRSRDK</sequence>
<proteinExistence type="predicted"/>
<dbReference type="OrthoDB" id="4083463at2759"/>
<dbReference type="HOGENOM" id="CLU_1272114_0_0_1"/>
<evidence type="ECO:0000313" key="3">
    <source>
        <dbReference type="Proteomes" id="UP000000709"/>
    </source>
</evidence>
<feature type="signal peptide" evidence="1">
    <location>
        <begin position="1"/>
        <end position="17"/>
    </location>
</feature>
<feature type="chain" id="PRO_5003442510" description="Phosphatidylinositol-glycan biosynthesis class X protein" evidence="1">
    <location>
        <begin position="18"/>
        <end position="227"/>
    </location>
</feature>
<name>G3AQH5_SPAPN</name>
<accession>G3AQH5</accession>
<evidence type="ECO:0000256" key="1">
    <source>
        <dbReference type="SAM" id="SignalP"/>
    </source>
</evidence>
<dbReference type="AlphaFoldDB" id="G3AQH5"/>
<keyword evidence="1" id="KW-0732">Signal</keyword>
<dbReference type="RefSeq" id="XP_007376300.1">
    <property type="nucleotide sequence ID" value="XM_007376238.1"/>
</dbReference>
<dbReference type="InParanoid" id="G3AQH5"/>
<organism evidence="3">
    <name type="scientific">Spathaspora passalidarum (strain NRRL Y-27907 / 11-Y1)</name>
    <dbReference type="NCBI Taxonomy" id="619300"/>
    <lineage>
        <taxon>Eukaryota</taxon>
        <taxon>Fungi</taxon>
        <taxon>Dikarya</taxon>
        <taxon>Ascomycota</taxon>
        <taxon>Saccharomycotina</taxon>
        <taxon>Pichiomycetes</taxon>
        <taxon>Debaryomycetaceae</taxon>
        <taxon>Spathaspora</taxon>
    </lineage>
</organism>